<feature type="repeat" description="Solcar" evidence="11">
    <location>
        <begin position="236"/>
        <end position="353"/>
    </location>
</feature>
<dbReference type="PRINTS" id="PR00926">
    <property type="entry name" value="MITOCARRIER"/>
</dbReference>
<dbReference type="InterPro" id="IPR002067">
    <property type="entry name" value="MCP"/>
</dbReference>
<evidence type="ECO:0000256" key="1">
    <source>
        <dbReference type="ARBA" id="ARBA00004448"/>
    </source>
</evidence>
<dbReference type="InterPro" id="IPR018108">
    <property type="entry name" value="MCP_transmembrane"/>
</dbReference>
<dbReference type="InterPro" id="IPR045315">
    <property type="entry name" value="Mtm1-like"/>
</dbReference>
<name>A0A8J9YTD4_BRALA</name>
<accession>A0A8J9YTD4</accession>
<evidence type="ECO:0000313" key="15">
    <source>
        <dbReference type="Proteomes" id="UP000838412"/>
    </source>
</evidence>
<dbReference type="GO" id="GO:0005743">
    <property type="term" value="C:mitochondrial inner membrane"/>
    <property type="evidence" value="ECO:0007669"/>
    <property type="project" value="UniProtKB-SubCell"/>
</dbReference>
<evidence type="ECO:0000256" key="10">
    <source>
        <dbReference type="ARBA" id="ARBA00036017"/>
    </source>
</evidence>
<evidence type="ECO:0000256" key="4">
    <source>
        <dbReference type="ARBA" id="ARBA00022692"/>
    </source>
</evidence>
<dbReference type="SUPFAM" id="SSF103506">
    <property type="entry name" value="Mitochondrial carrier"/>
    <property type="match status" value="1"/>
</dbReference>
<dbReference type="PROSITE" id="PS50920">
    <property type="entry name" value="SOLCAR"/>
    <property type="match status" value="3"/>
</dbReference>
<keyword evidence="8" id="KW-0496">Mitochondrion</keyword>
<keyword evidence="6" id="KW-0999">Mitochondrion inner membrane</keyword>
<protein>
    <submittedName>
        <fullName evidence="14">SLC25A40 protein</fullName>
    </submittedName>
</protein>
<keyword evidence="7 13" id="KW-1133">Transmembrane helix</keyword>
<evidence type="ECO:0000256" key="7">
    <source>
        <dbReference type="ARBA" id="ARBA00022989"/>
    </source>
</evidence>
<gene>
    <name evidence="14" type="primary">SLC25A40</name>
    <name evidence="14" type="ORF">BLAG_LOCUS5056</name>
</gene>
<dbReference type="Proteomes" id="UP000838412">
    <property type="component" value="Chromosome 12"/>
</dbReference>
<evidence type="ECO:0000256" key="11">
    <source>
        <dbReference type="PROSITE-ProRule" id="PRU00282"/>
    </source>
</evidence>
<dbReference type="Pfam" id="PF00153">
    <property type="entry name" value="Mito_carr"/>
    <property type="match status" value="4"/>
</dbReference>
<feature type="transmembrane region" description="Helical" evidence="13">
    <location>
        <begin position="148"/>
        <end position="168"/>
    </location>
</feature>
<dbReference type="GO" id="GO:1990542">
    <property type="term" value="P:mitochondrial transmembrane transport"/>
    <property type="evidence" value="ECO:0007669"/>
    <property type="project" value="InterPro"/>
</dbReference>
<evidence type="ECO:0000313" key="14">
    <source>
        <dbReference type="EMBL" id="CAH1241389.1"/>
    </source>
</evidence>
<comment type="subcellular location">
    <subcellularLocation>
        <location evidence="1">Mitochondrion inner membrane</location>
        <topology evidence="1">Multi-pass membrane protein</topology>
    </subcellularLocation>
</comment>
<dbReference type="AlphaFoldDB" id="A0A8J9YTD4"/>
<keyword evidence="4 11" id="KW-0812">Transmembrane</keyword>
<feature type="transmembrane region" description="Helical" evidence="13">
    <location>
        <begin position="106"/>
        <end position="128"/>
    </location>
</feature>
<evidence type="ECO:0000256" key="12">
    <source>
        <dbReference type="RuleBase" id="RU000488"/>
    </source>
</evidence>
<keyword evidence="9 11" id="KW-0472">Membrane</keyword>
<evidence type="ECO:0000256" key="9">
    <source>
        <dbReference type="ARBA" id="ARBA00023136"/>
    </source>
</evidence>
<dbReference type="InterPro" id="IPR023395">
    <property type="entry name" value="MCP_dom_sf"/>
</dbReference>
<dbReference type="Gene3D" id="1.50.40.10">
    <property type="entry name" value="Mitochondrial carrier domain"/>
    <property type="match status" value="2"/>
</dbReference>
<dbReference type="PROSITE" id="PS51257">
    <property type="entry name" value="PROKAR_LIPOPROTEIN"/>
    <property type="match status" value="1"/>
</dbReference>
<evidence type="ECO:0000256" key="13">
    <source>
        <dbReference type="SAM" id="Phobius"/>
    </source>
</evidence>
<sequence>MARRGHATTTRITPLQQMAASCSGAFLTSLFVTPLDVVKIRLQAQEKPFAKGNCFLYCNGLMDHLCVCLNGNSTSAIRPWYRMPGKFNGTLDAFVQISKKEGLKSLWSGLPPTLIMAVPATVVYFTAYDNLKEAMGFVPGKKNYTVPIVAGSIARIIAVTAISPLELIRTKMQSKKLTYQELKSCIRSSVQSGGVLSLYRGWGPTVLRDVPFSALYWLNYEYFKSELCEIYHTEEPTLVMSFFAGATSGTIAAVLTLPFDVIKTHRQIEMGEMETRQNCYQACGRSLAFTNCLCIQQERLHWAPQSSSTFILMRRLWMQNGPKALFAGLTPRVVKVAPACAIMISCYEGFKSFFRRRNEQQRAALTAWE</sequence>
<keyword evidence="15" id="KW-1185">Reference proteome</keyword>
<feature type="repeat" description="Solcar" evidence="11">
    <location>
        <begin position="142"/>
        <end position="226"/>
    </location>
</feature>
<dbReference type="PANTHER" id="PTHR45760:SF2">
    <property type="entry name" value="FI19922P1-RELATED"/>
    <property type="match status" value="1"/>
</dbReference>
<evidence type="ECO:0000256" key="3">
    <source>
        <dbReference type="ARBA" id="ARBA00022448"/>
    </source>
</evidence>
<keyword evidence="3 12" id="KW-0813">Transport</keyword>
<keyword evidence="5" id="KW-0677">Repeat</keyword>
<evidence type="ECO:0000256" key="5">
    <source>
        <dbReference type="ARBA" id="ARBA00022737"/>
    </source>
</evidence>
<evidence type="ECO:0000256" key="6">
    <source>
        <dbReference type="ARBA" id="ARBA00022792"/>
    </source>
</evidence>
<comment type="catalytic activity">
    <reaction evidence="10">
        <text>glutathione(in) = glutathione(out)</text>
        <dbReference type="Rhea" id="RHEA:74819"/>
        <dbReference type="ChEBI" id="CHEBI:57925"/>
    </reaction>
</comment>
<proteinExistence type="inferred from homology"/>
<feature type="repeat" description="Solcar" evidence="11">
    <location>
        <begin position="12"/>
        <end position="134"/>
    </location>
</feature>
<dbReference type="EMBL" id="OV696697">
    <property type="protein sequence ID" value="CAH1241389.1"/>
    <property type="molecule type" value="Genomic_DNA"/>
</dbReference>
<comment type="similarity">
    <text evidence="2 12">Belongs to the mitochondrial carrier (TC 2.A.29) family.</text>
</comment>
<reference evidence="14" key="1">
    <citation type="submission" date="2022-01" db="EMBL/GenBank/DDBJ databases">
        <authorList>
            <person name="Braso-Vives M."/>
        </authorList>
    </citation>
    <scope>NUCLEOTIDE SEQUENCE</scope>
</reference>
<evidence type="ECO:0000256" key="8">
    <source>
        <dbReference type="ARBA" id="ARBA00023128"/>
    </source>
</evidence>
<dbReference type="PANTHER" id="PTHR45760">
    <property type="entry name" value="FI19922P1-RELATED"/>
    <property type="match status" value="1"/>
</dbReference>
<organism evidence="14 15">
    <name type="scientific">Branchiostoma lanceolatum</name>
    <name type="common">Common lancelet</name>
    <name type="synonym">Amphioxus lanceolatum</name>
    <dbReference type="NCBI Taxonomy" id="7740"/>
    <lineage>
        <taxon>Eukaryota</taxon>
        <taxon>Metazoa</taxon>
        <taxon>Chordata</taxon>
        <taxon>Cephalochordata</taxon>
        <taxon>Leptocardii</taxon>
        <taxon>Amphioxiformes</taxon>
        <taxon>Branchiostomatidae</taxon>
        <taxon>Branchiostoma</taxon>
    </lineage>
</organism>
<evidence type="ECO:0000256" key="2">
    <source>
        <dbReference type="ARBA" id="ARBA00006375"/>
    </source>
</evidence>
<dbReference type="OrthoDB" id="1747031at2759"/>